<feature type="compositionally biased region" description="Low complexity" evidence="1">
    <location>
        <begin position="33"/>
        <end position="51"/>
    </location>
</feature>
<evidence type="ECO:0000313" key="3">
    <source>
        <dbReference type="Proteomes" id="UP000735302"/>
    </source>
</evidence>
<evidence type="ECO:0000313" key="2">
    <source>
        <dbReference type="EMBL" id="GFO08076.1"/>
    </source>
</evidence>
<organism evidence="2 3">
    <name type="scientific">Plakobranchus ocellatus</name>
    <dbReference type="NCBI Taxonomy" id="259542"/>
    <lineage>
        <taxon>Eukaryota</taxon>
        <taxon>Metazoa</taxon>
        <taxon>Spiralia</taxon>
        <taxon>Lophotrochozoa</taxon>
        <taxon>Mollusca</taxon>
        <taxon>Gastropoda</taxon>
        <taxon>Heterobranchia</taxon>
        <taxon>Euthyneura</taxon>
        <taxon>Panpulmonata</taxon>
        <taxon>Sacoglossa</taxon>
        <taxon>Placobranchoidea</taxon>
        <taxon>Plakobranchidae</taxon>
        <taxon>Plakobranchus</taxon>
    </lineage>
</organism>
<sequence>MSSVLRWRTKNAKLKADPFLSILVSKKPGCHLLSSTPAAPPSIASPSELAPDQSNELCPQESKRRGVESGNAQANAMASRIWRQQRKAFPRER</sequence>
<feature type="region of interest" description="Disordered" evidence="1">
    <location>
        <begin position="33"/>
        <end position="93"/>
    </location>
</feature>
<dbReference type="AlphaFoldDB" id="A0AAV4AIC3"/>
<dbReference type="EMBL" id="BLXT01003938">
    <property type="protein sequence ID" value="GFO08076.1"/>
    <property type="molecule type" value="Genomic_DNA"/>
</dbReference>
<name>A0AAV4AIC3_9GAST</name>
<keyword evidence="3" id="KW-1185">Reference proteome</keyword>
<reference evidence="2 3" key="1">
    <citation type="journal article" date="2021" name="Elife">
        <title>Chloroplast acquisition without the gene transfer in kleptoplastic sea slugs, Plakobranchus ocellatus.</title>
        <authorList>
            <person name="Maeda T."/>
            <person name="Takahashi S."/>
            <person name="Yoshida T."/>
            <person name="Shimamura S."/>
            <person name="Takaki Y."/>
            <person name="Nagai Y."/>
            <person name="Toyoda A."/>
            <person name="Suzuki Y."/>
            <person name="Arimoto A."/>
            <person name="Ishii H."/>
            <person name="Satoh N."/>
            <person name="Nishiyama T."/>
            <person name="Hasebe M."/>
            <person name="Maruyama T."/>
            <person name="Minagawa J."/>
            <person name="Obokata J."/>
            <person name="Shigenobu S."/>
        </authorList>
    </citation>
    <scope>NUCLEOTIDE SEQUENCE [LARGE SCALE GENOMIC DNA]</scope>
</reference>
<proteinExistence type="predicted"/>
<protein>
    <submittedName>
        <fullName evidence="2">Uncharacterized protein</fullName>
    </submittedName>
</protein>
<comment type="caution">
    <text evidence="2">The sequence shown here is derived from an EMBL/GenBank/DDBJ whole genome shotgun (WGS) entry which is preliminary data.</text>
</comment>
<dbReference type="Proteomes" id="UP000735302">
    <property type="component" value="Unassembled WGS sequence"/>
</dbReference>
<feature type="compositionally biased region" description="Basic residues" evidence="1">
    <location>
        <begin position="83"/>
        <end position="93"/>
    </location>
</feature>
<accession>A0AAV4AIC3</accession>
<gene>
    <name evidence="2" type="ORF">PoB_003458100</name>
</gene>
<evidence type="ECO:0000256" key="1">
    <source>
        <dbReference type="SAM" id="MobiDB-lite"/>
    </source>
</evidence>